<dbReference type="Proteomes" id="UP001054945">
    <property type="component" value="Unassembled WGS sequence"/>
</dbReference>
<reference evidence="1 2" key="1">
    <citation type="submission" date="2021-06" db="EMBL/GenBank/DDBJ databases">
        <title>Caerostris extrusa draft genome.</title>
        <authorList>
            <person name="Kono N."/>
            <person name="Arakawa K."/>
        </authorList>
    </citation>
    <scope>NUCLEOTIDE SEQUENCE [LARGE SCALE GENOMIC DNA]</scope>
</reference>
<proteinExistence type="predicted"/>
<comment type="caution">
    <text evidence="1">The sequence shown here is derived from an EMBL/GenBank/DDBJ whole genome shotgun (WGS) entry which is preliminary data.</text>
</comment>
<evidence type="ECO:0000313" key="1">
    <source>
        <dbReference type="EMBL" id="GIY20893.1"/>
    </source>
</evidence>
<accession>A0AAV4RFY7</accession>
<dbReference type="AlphaFoldDB" id="A0AAV4RFY7"/>
<name>A0AAV4RFY7_CAEEX</name>
<evidence type="ECO:0000313" key="2">
    <source>
        <dbReference type="Proteomes" id="UP001054945"/>
    </source>
</evidence>
<protein>
    <submittedName>
        <fullName evidence="1">Uncharacterized protein</fullName>
    </submittedName>
</protein>
<dbReference type="EMBL" id="BPLR01007947">
    <property type="protein sequence ID" value="GIY20893.1"/>
    <property type="molecule type" value="Genomic_DNA"/>
</dbReference>
<sequence length="82" mass="9546">MLHDLENKSELTHLQKPSIASVCNTESKSSVVRNTRIQDTMSTYPFLLLNHVLCLDFNRHLVKKCTLRNRNPLQILQLPYLL</sequence>
<keyword evidence="2" id="KW-1185">Reference proteome</keyword>
<organism evidence="1 2">
    <name type="scientific">Caerostris extrusa</name>
    <name type="common">Bark spider</name>
    <name type="synonym">Caerostris bankana</name>
    <dbReference type="NCBI Taxonomy" id="172846"/>
    <lineage>
        <taxon>Eukaryota</taxon>
        <taxon>Metazoa</taxon>
        <taxon>Ecdysozoa</taxon>
        <taxon>Arthropoda</taxon>
        <taxon>Chelicerata</taxon>
        <taxon>Arachnida</taxon>
        <taxon>Araneae</taxon>
        <taxon>Araneomorphae</taxon>
        <taxon>Entelegynae</taxon>
        <taxon>Araneoidea</taxon>
        <taxon>Araneidae</taxon>
        <taxon>Caerostris</taxon>
    </lineage>
</organism>
<gene>
    <name evidence="1" type="ORF">CEXT_773901</name>
</gene>